<name>A0A8X7BYL8_9ARAC</name>
<dbReference type="AlphaFoldDB" id="A0A8X7BYL8"/>
<comment type="similarity">
    <text evidence="1">Belongs to the short-chain dehydrogenases/reductases (SDR) family.</text>
</comment>
<dbReference type="Gene3D" id="3.40.50.720">
    <property type="entry name" value="NAD(P)-binding Rossmann-like Domain"/>
    <property type="match status" value="1"/>
</dbReference>
<dbReference type="InterPro" id="IPR002347">
    <property type="entry name" value="SDR_fam"/>
</dbReference>
<proteinExistence type="inferred from homology"/>
<dbReference type="Proteomes" id="UP000886998">
    <property type="component" value="Unassembled WGS sequence"/>
</dbReference>
<protein>
    <recommendedName>
        <fullName evidence="5">Dehydrogenase/reductase SDR family member on chromosome X</fullName>
    </recommendedName>
</protein>
<sequence length="348" mass="39236">MENCFKERMVTWCEETRCSDESFVAGAFEKDQRAIVRLFFLKSGLSGQVFLRCEGRTALITGGTKGIGFETARILLSFGMNVIIGSNSSSAESEKCLLKLRSLCPKSKVEIWYVDLKSMSSVKAFAEKYLHSGLPLHILINNAGIMFAPHEITEDGFESHMAVNYFSHCLLTKLLLPVIKQSGSSKCKSRIINVTSCLHFLSQIDFTDLNSLNSYCPHHSYMQSKLCLVMFTLSLNRFLKSSNCPVLVHCLHPGVIYTNLYKHIWWAKYLGPILFQKPEIGGEVTVYAALSANLETVGGKYIEEYGEVKPSNYSKDSESQSRLWNETWKLLQPWCDEIDDIPSDVSSE</sequence>
<keyword evidence="4" id="KW-1185">Reference proteome</keyword>
<evidence type="ECO:0000256" key="2">
    <source>
        <dbReference type="ARBA" id="ARBA00023002"/>
    </source>
</evidence>
<evidence type="ECO:0000313" key="3">
    <source>
        <dbReference type="EMBL" id="GFY47808.1"/>
    </source>
</evidence>
<organism evidence="3 4">
    <name type="scientific">Trichonephila inaurata madagascariensis</name>
    <dbReference type="NCBI Taxonomy" id="2747483"/>
    <lineage>
        <taxon>Eukaryota</taxon>
        <taxon>Metazoa</taxon>
        <taxon>Ecdysozoa</taxon>
        <taxon>Arthropoda</taxon>
        <taxon>Chelicerata</taxon>
        <taxon>Arachnida</taxon>
        <taxon>Araneae</taxon>
        <taxon>Araneomorphae</taxon>
        <taxon>Entelegynae</taxon>
        <taxon>Araneoidea</taxon>
        <taxon>Nephilidae</taxon>
        <taxon>Trichonephila</taxon>
        <taxon>Trichonephila inaurata</taxon>
    </lineage>
</organism>
<accession>A0A8X7BYL8</accession>
<dbReference type="OrthoDB" id="191139at2759"/>
<evidence type="ECO:0008006" key="5">
    <source>
        <dbReference type="Google" id="ProtNLM"/>
    </source>
</evidence>
<keyword evidence="2" id="KW-0560">Oxidoreductase</keyword>
<dbReference type="EMBL" id="BMAV01006112">
    <property type="protein sequence ID" value="GFY47808.1"/>
    <property type="molecule type" value="Genomic_DNA"/>
</dbReference>
<comment type="caution">
    <text evidence="3">The sequence shown here is derived from an EMBL/GenBank/DDBJ whole genome shotgun (WGS) entry which is preliminary data.</text>
</comment>
<dbReference type="PANTHER" id="PTHR24320:SF264">
    <property type="entry name" value="DEHYDROGENASE_REDUCTASE SDR FAMILY MEMBER ON CHROMOSOME X"/>
    <property type="match status" value="1"/>
</dbReference>
<evidence type="ECO:0000256" key="1">
    <source>
        <dbReference type="ARBA" id="ARBA00006484"/>
    </source>
</evidence>
<dbReference type="PRINTS" id="PR00081">
    <property type="entry name" value="GDHRDH"/>
</dbReference>
<dbReference type="PANTHER" id="PTHR24320">
    <property type="entry name" value="RETINOL DEHYDROGENASE"/>
    <property type="match status" value="1"/>
</dbReference>
<dbReference type="SUPFAM" id="SSF51735">
    <property type="entry name" value="NAD(P)-binding Rossmann-fold domains"/>
    <property type="match status" value="1"/>
</dbReference>
<evidence type="ECO:0000313" key="4">
    <source>
        <dbReference type="Proteomes" id="UP000886998"/>
    </source>
</evidence>
<dbReference type="InterPro" id="IPR036291">
    <property type="entry name" value="NAD(P)-bd_dom_sf"/>
</dbReference>
<reference evidence="3" key="1">
    <citation type="submission" date="2020-08" db="EMBL/GenBank/DDBJ databases">
        <title>Multicomponent nature underlies the extraordinary mechanical properties of spider dragline silk.</title>
        <authorList>
            <person name="Kono N."/>
            <person name="Nakamura H."/>
            <person name="Mori M."/>
            <person name="Yoshida Y."/>
            <person name="Ohtoshi R."/>
            <person name="Malay A.D."/>
            <person name="Moran D.A.P."/>
            <person name="Tomita M."/>
            <person name="Numata K."/>
            <person name="Arakawa K."/>
        </authorList>
    </citation>
    <scope>NUCLEOTIDE SEQUENCE</scope>
</reference>
<dbReference type="Pfam" id="PF00106">
    <property type="entry name" value="adh_short"/>
    <property type="match status" value="1"/>
</dbReference>
<dbReference type="GO" id="GO:0016491">
    <property type="term" value="F:oxidoreductase activity"/>
    <property type="evidence" value="ECO:0007669"/>
    <property type="project" value="UniProtKB-KW"/>
</dbReference>
<gene>
    <name evidence="3" type="primary">DHRSX</name>
    <name evidence="3" type="ORF">TNIN_148311</name>
</gene>